<protein>
    <submittedName>
        <fullName evidence="1">Uncharacterized protein</fullName>
    </submittedName>
</protein>
<proteinExistence type="predicted"/>
<organism evidence="1 2">
    <name type="scientific">Candidatus Bacteroides avicola</name>
    <dbReference type="NCBI Taxonomy" id="2838468"/>
    <lineage>
        <taxon>Bacteria</taxon>
        <taxon>Pseudomonadati</taxon>
        <taxon>Bacteroidota</taxon>
        <taxon>Bacteroidia</taxon>
        <taxon>Bacteroidales</taxon>
        <taxon>Bacteroidaceae</taxon>
        <taxon>Bacteroides</taxon>
    </lineage>
</organism>
<reference evidence="1" key="2">
    <citation type="submission" date="2021-04" db="EMBL/GenBank/DDBJ databases">
        <authorList>
            <person name="Gilroy R."/>
        </authorList>
    </citation>
    <scope>NUCLEOTIDE SEQUENCE</scope>
    <source>
        <strain evidence="1">ChiHjej12B11-9795</strain>
    </source>
</reference>
<dbReference type="AlphaFoldDB" id="A0A9D2HX06"/>
<gene>
    <name evidence="1" type="ORF">H9950_07460</name>
</gene>
<accession>A0A9D2HX06</accession>
<dbReference type="Proteomes" id="UP000823862">
    <property type="component" value="Unassembled WGS sequence"/>
</dbReference>
<comment type="caution">
    <text evidence="1">The sequence shown here is derived from an EMBL/GenBank/DDBJ whole genome shotgun (WGS) entry which is preliminary data.</text>
</comment>
<evidence type="ECO:0000313" key="2">
    <source>
        <dbReference type="Proteomes" id="UP000823862"/>
    </source>
</evidence>
<name>A0A9D2HX06_9BACE</name>
<sequence length="77" mass="9449">MTYETNCTLLTMQEWLCLMRRSRRCSYRLLVNRIKKELPHVYDSLALQFPNPYADRCRQTDTHYILVHSAIEYFFRK</sequence>
<evidence type="ECO:0000313" key="1">
    <source>
        <dbReference type="EMBL" id="HJA86009.1"/>
    </source>
</evidence>
<dbReference type="EMBL" id="DWZI01000038">
    <property type="protein sequence ID" value="HJA86009.1"/>
    <property type="molecule type" value="Genomic_DNA"/>
</dbReference>
<reference evidence="1" key="1">
    <citation type="journal article" date="2021" name="PeerJ">
        <title>Extensive microbial diversity within the chicken gut microbiome revealed by metagenomics and culture.</title>
        <authorList>
            <person name="Gilroy R."/>
            <person name="Ravi A."/>
            <person name="Getino M."/>
            <person name="Pursley I."/>
            <person name="Horton D.L."/>
            <person name="Alikhan N.F."/>
            <person name="Baker D."/>
            <person name="Gharbi K."/>
            <person name="Hall N."/>
            <person name="Watson M."/>
            <person name="Adriaenssens E.M."/>
            <person name="Foster-Nyarko E."/>
            <person name="Jarju S."/>
            <person name="Secka A."/>
            <person name="Antonio M."/>
            <person name="Oren A."/>
            <person name="Chaudhuri R.R."/>
            <person name="La Ragione R."/>
            <person name="Hildebrand F."/>
            <person name="Pallen M.J."/>
        </authorList>
    </citation>
    <scope>NUCLEOTIDE SEQUENCE</scope>
    <source>
        <strain evidence="1">ChiHjej12B11-9795</strain>
    </source>
</reference>